<dbReference type="InterPro" id="IPR035965">
    <property type="entry name" value="PAS-like_dom_sf"/>
</dbReference>
<reference evidence="11 12" key="1">
    <citation type="journal article" date="2013" name="Sci. Rep.">
        <title>Extraordinary expansion of a Sorangium cellulosum genome from an alkaline milieu.</title>
        <authorList>
            <person name="Han K."/>
            <person name="Li Z.F."/>
            <person name="Peng R."/>
            <person name="Zhu L.P."/>
            <person name="Zhou T."/>
            <person name="Wang L.G."/>
            <person name="Li S.G."/>
            <person name="Zhang X.B."/>
            <person name="Hu W."/>
            <person name="Wu Z.H."/>
            <person name="Qin N."/>
            <person name="Li Y.Z."/>
        </authorList>
    </citation>
    <scope>NUCLEOTIDE SEQUENCE [LARGE SCALE GENOMIC DNA]</scope>
    <source>
        <strain evidence="11 12">So0157-2</strain>
    </source>
</reference>
<dbReference type="SUPFAM" id="SSF46458">
    <property type="entry name" value="Globin-like"/>
    <property type="match status" value="1"/>
</dbReference>
<organism evidence="11 12">
    <name type="scientific">Sorangium cellulosum So0157-2</name>
    <dbReference type="NCBI Taxonomy" id="1254432"/>
    <lineage>
        <taxon>Bacteria</taxon>
        <taxon>Pseudomonadati</taxon>
        <taxon>Myxococcota</taxon>
        <taxon>Polyangia</taxon>
        <taxon>Polyangiales</taxon>
        <taxon>Polyangiaceae</taxon>
        <taxon>Sorangium</taxon>
    </lineage>
</organism>
<dbReference type="GO" id="GO:0000155">
    <property type="term" value="F:phosphorelay sensor kinase activity"/>
    <property type="evidence" value="ECO:0007669"/>
    <property type="project" value="InterPro"/>
</dbReference>
<dbReference type="SUPFAM" id="SSF55785">
    <property type="entry name" value="PYP-like sensor domain (PAS domain)"/>
    <property type="match status" value="1"/>
</dbReference>
<dbReference type="Pfam" id="PF08448">
    <property type="entry name" value="PAS_4"/>
    <property type="match status" value="1"/>
</dbReference>
<dbReference type="CDD" id="cd00130">
    <property type="entry name" value="PAS"/>
    <property type="match status" value="1"/>
</dbReference>
<name>S4Y563_SORCE</name>
<evidence type="ECO:0000256" key="1">
    <source>
        <dbReference type="ARBA" id="ARBA00000085"/>
    </source>
</evidence>
<evidence type="ECO:0000259" key="10">
    <source>
        <dbReference type="PROSITE" id="PS50112"/>
    </source>
</evidence>
<dbReference type="InterPro" id="IPR005467">
    <property type="entry name" value="His_kinase_dom"/>
</dbReference>
<dbReference type="CDD" id="cd00082">
    <property type="entry name" value="HisKA"/>
    <property type="match status" value="1"/>
</dbReference>
<dbReference type="InterPro" id="IPR004358">
    <property type="entry name" value="Sig_transdc_His_kin-like_C"/>
</dbReference>
<dbReference type="GO" id="GO:0005524">
    <property type="term" value="F:ATP binding"/>
    <property type="evidence" value="ECO:0007669"/>
    <property type="project" value="UniProtKB-KW"/>
</dbReference>
<dbReference type="PRINTS" id="PR00344">
    <property type="entry name" value="BCTRLSENSOR"/>
</dbReference>
<dbReference type="Pfam" id="PF11563">
    <property type="entry name" value="Protoglobin"/>
    <property type="match status" value="1"/>
</dbReference>
<evidence type="ECO:0000313" key="12">
    <source>
        <dbReference type="Proteomes" id="UP000014803"/>
    </source>
</evidence>
<dbReference type="SUPFAM" id="SSF47384">
    <property type="entry name" value="Homodimeric domain of signal transducing histidine kinase"/>
    <property type="match status" value="1"/>
</dbReference>
<dbReference type="SUPFAM" id="SSF55874">
    <property type="entry name" value="ATPase domain of HSP90 chaperone/DNA topoisomerase II/histidine kinase"/>
    <property type="match status" value="1"/>
</dbReference>
<dbReference type="GO" id="GO:0019825">
    <property type="term" value="F:oxygen binding"/>
    <property type="evidence" value="ECO:0007669"/>
    <property type="project" value="InterPro"/>
</dbReference>
<accession>S4Y563</accession>
<dbReference type="eggNOG" id="COG3852">
    <property type="taxonomic scope" value="Bacteria"/>
</dbReference>
<dbReference type="InterPro" id="IPR044398">
    <property type="entry name" value="Globin-sensor_dom"/>
</dbReference>
<dbReference type="InterPro" id="IPR012292">
    <property type="entry name" value="Globin/Proto"/>
</dbReference>
<dbReference type="PROSITE" id="PS50109">
    <property type="entry name" value="HIS_KIN"/>
    <property type="match status" value="1"/>
</dbReference>
<evidence type="ECO:0000256" key="2">
    <source>
        <dbReference type="ARBA" id="ARBA00012438"/>
    </source>
</evidence>
<gene>
    <name evidence="11" type="ORF">SCE1572_35730</name>
</gene>
<keyword evidence="5" id="KW-0547">Nucleotide-binding</keyword>
<dbReference type="InterPro" id="IPR003661">
    <property type="entry name" value="HisK_dim/P_dom"/>
</dbReference>
<keyword evidence="8" id="KW-0902">Two-component regulatory system</keyword>
<evidence type="ECO:0000256" key="4">
    <source>
        <dbReference type="ARBA" id="ARBA00022679"/>
    </source>
</evidence>
<dbReference type="Gene3D" id="1.10.490.10">
    <property type="entry name" value="Globins"/>
    <property type="match status" value="1"/>
</dbReference>
<dbReference type="InterPro" id="IPR036097">
    <property type="entry name" value="HisK_dim/P_sf"/>
</dbReference>
<evidence type="ECO:0000259" key="9">
    <source>
        <dbReference type="PROSITE" id="PS50109"/>
    </source>
</evidence>
<dbReference type="EC" id="2.7.13.3" evidence="2"/>
<dbReference type="PANTHER" id="PTHR43065">
    <property type="entry name" value="SENSOR HISTIDINE KINASE"/>
    <property type="match status" value="1"/>
</dbReference>
<keyword evidence="7" id="KW-0067">ATP-binding</keyword>
<dbReference type="SMART" id="SM00091">
    <property type="entry name" value="PAS"/>
    <property type="match status" value="1"/>
</dbReference>
<dbReference type="KEGG" id="scu:SCE1572_35730"/>
<dbReference type="PATRIC" id="fig|1254432.3.peg.8097"/>
<sequence length="541" mass="59435">MLMVGSGAVPARETLFDEIKRYVRFDEEDAARLAAFHAHAAPHFPRIAGEFYDRIREHEGAHDVFTGEDQVERLKRSLVRWMTRICTGPYDAAYFDEAAKIGRIHVRVGLPQRYMFTAMTLIRLAFDEIAEGAPFAQAIAVRSAVSKVLDLELAIMLETYRDDFLARAQRAERLDREQVDRTLARTEHRYKSAVELARVLVVGLDAQAVVRLFNREAERITGFAREDILGVPFVEALLPEELRADHGALVKDVAAGRRPGADLLESSLRARSGKIRDVRWQLAYAPSSADDEVVLFAIGQDTTDEKALAARVRQSEKLAAVGTLAAGLAHEIRNPLNGAQLHVTFLERGLARAGMKDPDTLEAIQVVRDEIRRLSELVSEFLDFARPKPLIVKPTSLVALCERAARVAPSSDGGGARAEVTVDLPSTDVVLDLDPAKIEQVLLNLLRNALEAVGAAGGGAVTLRARRQPRHAVVEVEDDGPGIASPDAPIFDPFYSTKPNGTGLGLAIAHRIITDHEGAIEFQSRPGKTLFRVTLPIRLSG</sequence>
<protein>
    <recommendedName>
        <fullName evidence="2">histidine kinase</fullName>
        <ecNumber evidence="2">2.7.13.3</ecNumber>
    </recommendedName>
</protein>
<dbReference type="InterPro" id="IPR013656">
    <property type="entry name" value="PAS_4"/>
</dbReference>
<feature type="domain" description="PAS" evidence="10">
    <location>
        <begin position="186"/>
        <end position="241"/>
    </location>
</feature>
<dbReference type="EMBL" id="CP003969">
    <property type="protein sequence ID" value="AGP39365.1"/>
    <property type="molecule type" value="Genomic_DNA"/>
</dbReference>
<dbReference type="InterPro" id="IPR039379">
    <property type="entry name" value="Protoglobin_sensor_dom"/>
</dbReference>
<evidence type="ECO:0000256" key="5">
    <source>
        <dbReference type="ARBA" id="ARBA00022741"/>
    </source>
</evidence>
<keyword evidence="4" id="KW-0808">Transferase</keyword>
<dbReference type="Gene3D" id="3.30.565.10">
    <property type="entry name" value="Histidine kinase-like ATPase, C-terminal domain"/>
    <property type="match status" value="1"/>
</dbReference>
<dbReference type="NCBIfam" id="TIGR00229">
    <property type="entry name" value="sensory_box"/>
    <property type="match status" value="1"/>
</dbReference>
<dbReference type="HOGENOM" id="CLU_505165_0_0_7"/>
<dbReference type="Gene3D" id="3.30.450.20">
    <property type="entry name" value="PAS domain"/>
    <property type="match status" value="1"/>
</dbReference>
<dbReference type="Gene3D" id="1.10.287.130">
    <property type="match status" value="1"/>
</dbReference>
<dbReference type="Pfam" id="PF02518">
    <property type="entry name" value="HATPase_c"/>
    <property type="match status" value="1"/>
</dbReference>
<evidence type="ECO:0000256" key="8">
    <source>
        <dbReference type="ARBA" id="ARBA00023012"/>
    </source>
</evidence>
<dbReference type="SMART" id="SM00388">
    <property type="entry name" value="HisKA"/>
    <property type="match status" value="1"/>
</dbReference>
<dbReference type="Proteomes" id="UP000014803">
    <property type="component" value="Chromosome"/>
</dbReference>
<dbReference type="STRING" id="1254432.SCE1572_35730"/>
<comment type="catalytic activity">
    <reaction evidence="1">
        <text>ATP + protein L-histidine = ADP + protein N-phospho-L-histidine.</text>
        <dbReference type="EC" id="2.7.13.3"/>
    </reaction>
</comment>
<dbReference type="InterPro" id="IPR000014">
    <property type="entry name" value="PAS"/>
</dbReference>
<dbReference type="CDD" id="cd01068">
    <property type="entry name" value="globin_sensor"/>
    <property type="match status" value="1"/>
</dbReference>
<dbReference type="GO" id="GO:0020037">
    <property type="term" value="F:heme binding"/>
    <property type="evidence" value="ECO:0007669"/>
    <property type="project" value="InterPro"/>
</dbReference>
<dbReference type="InterPro" id="IPR036890">
    <property type="entry name" value="HATPase_C_sf"/>
</dbReference>
<dbReference type="AlphaFoldDB" id="S4Y563"/>
<evidence type="ECO:0000313" key="11">
    <source>
        <dbReference type="EMBL" id="AGP39365.1"/>
    </source>
</evidence>
<proteinExistence type="predicted"/>
<dbReference type="PANTHER" id="PTHR43065:SF10">
    <property type="entry name" value="PEROXIDE STRESS-ACTIVATED HISTIDINE KINASE MAK3"/>
    <property type="match status" value="1"/>
</dbReference>
<dbReference type="Pfam" id="PF00512">
    <property type="entry name" value="HisKA"/>
    <property type="match status" value="1"/>
</dbReference>
<dbReference type="SMART" id="SM00387">
    <property type="entry name" value="HATPase_c"/>
    <property type="match status" value="1"/>
</dbReference>
<dbReference type="InterPro" id="IPR003594">
    <property type="entry name" value="HATPase_dom"/>
</dbReference>
<evidence type="ECO:0000256" key="6">
    <source>
        <dbReference type="ARBA" id="ARBA00022777"/>
    </source>
</evidence>
<dbReference type="InterPro" id="IPR009050">
    <property type="entry name" value="Globin-like_sf"/>
</dbReference>
<dbReference type="PROSITE" id="PS50112">
    <property type="entry name" value="PAS"/>
    <property type="match status" value="1"/>
</dbReference>
<evidence type="ECO:0000256" key="3">
    <source>
        <dbReference type="ARBA" id="ARBA00022553"/>
    </source>
</evidence>
<keyword evidence="6" id="KW-0418">Kinase</keyword>
<feature type="domain" description="Histidine kinase" evidence="9">
    <location>
        <begin position="327"/>
        <end position="539"/>
    </location>
</feature>
<keyword evidence="3" id="KW-0597">Phosphoprotein</keyword>
<evidence type="ECO:0000256" key="7">
    <source>
        <dbReference type="ARBA" id="ARBA00022840"/>
    </source>
</evidence>